<comment type="caution">
    <text evidence="5">Lacks conserved residue(s) required for the propagation of feature annotation.</text>
</comment>
<dbReference type="NCBIfam" id="NF001380">
    <property type="entry name" value="PRK00279.1-2"/>
    <property type="match status" value="1"/>
</dbReference>
<proteinExistence type="inferred from homology"/>
<feature type="binding site" evidence="5">
    <location>
        <position position="135"/>
    </location>
    <ligand>
        <name>Zn(2+)</name>
        <dbReference type="ChEBI" id="CHEBI:29105"/>
        <note>structural</note>
    </ligand>
</feature>
<dbReference type="Proteomes" id="UP000230779">
    <property type="component" value="Unassembled WGS sequence"/>
</dbReference>
<dbReference type="InterPro" id="IPR006259">
    <property type="entry name" value="Adenyl_kin_sub"/>
</dbReference>
<dbReference type="SUPFAM" id="SSF52540">
    <property type="entry name" value="P-loop containing nucleoside triphosphate hydrolases"/>
    <property type="match status" value="1"/>
</dbReference>
<evidence type="ECO:0000256" key="4">
    <source>
        <dbReference type="ARBA" id="ARBA00022777"/>
    </source>
</evidence>
<evidence type="ECO:0000313" key="10">
    <source>
        <dbReference type="Proteomes" id="UP000230779"/>
    </source>
</evidence>
<dbReference type="InterPro" id="IPR000850">
    <property type="entry name" value="Adenylat/UMP-CMP_kin"/>
</dbReference>
<comment type="caution">
    <text evidence="9">The sequence shown here is derived from an EMBL/GenBank/DDBJ whole genome shotgun (WGS) entry which is preliminary data.</text>
</comment>
<dbReference type="EC" id="2.7.4.3" evidence="5 7"/>
<name>A0A2M7RIP4_9BACT</name>
<dbReference type="PANTHER" id="PTHR23359">
    <property type="entry name" value="NUCLEOTIDE KINASE"/>
    <property type="match status" value="1"/>
</dbReference>
<dbReference type="FunFam" id="3.40.50.300:FF:000106">
    <property type="entry name" value="Adenylate kinase mitochondrial"/>
    <property type="match status" value="1"/>
</dbReference>
<feature type="binding site" evidence="5">
    <location>
        <position position="152"/>
    </location>
    <ligand>
        <name>Zn(2+)</name>
        <dbReference type="ChEBI" id="CHEBI:29105"/>
        <note>structural</note>
    </ligand>
</feature>
<feature type="binding site" evidence="5">
    <location>
        <begin position="65"/>
        <end position="67"/>
    </location>
    <ligand>
        <name>AMP</name>
        <dbReference type="ChEBI" id="CHEBI:456215"/>
    </ligand>
</feature>
<keyword evidence="4 5" id="KW-0418">Kinase</keyword>
<evidence type="ECO:0000256" key="6">
    <source>
        <dbReference type="RuleBase" id="RU003330"/>
    </source>
</evidence>
<comment type="function">
    <text evidence="5">Catalyzes the reversible transfer of the terminal phosphate group between ATP and AMP. Plays an important role in cellular energy homeostasis and in adenine nucleotide metabolism.</text>
</comment>
<dbReference type="CDD" id="cd01428">
    <property type="entry name" value="ADK"/>
    <property type="match status" value="1"/>
</dbReference>
<dbReference type="NCBIfam" id="TIGR01351">
    <property type="entry name" value="adk"/>
    <property type="match status" value="1"/>
</dbReference>
<keyword evidence="2 5" id="KW-0545">Nucleotide biosynthesis</keyword>
<dbReference type="NCBIfam" id="NF001381">
    <property type="entry name" value="PRK00279.1-3"/>
    <property type="match status" value="1"/>
</dbReference>
<feature type="binding site" evidence="5">
    <location>
        <position position="162"/>
    </location>
    <ligand>
        <name>AMP</name>
        <dbReference type="ChEBI" id="CHEBI:456215"/>
    </ligand>
</feature>
<dbReference type="UniPathway" id="UPA00588">
    <property type="reaction ID" value="UER00649"/>
</dbReference>
<dbReference type="InterPro" id="IPR027417">
    <property type="entry name" value="P-loop_NTPase"/>
</dbReference>
<sequence length="222" mass="25359">MTKLETSIRKIVVFGPQGSGKGTQAEFLSKELNIPWISTGNIYRQNIKAQTELGKLANQYIIEGKLVPDQVTNRLVAERLKEKDAQAGFILEGYPRNRGQAETLDQMTQISAVLEIAISDEEAIRRISGRRVCTCGMTFHIDFNPPKQEGICDQCGKKLFQREDDQEETIRQRLAIYHQNTEPLLKEYLKRGILIRVNGEQGISEVKKEIFQKMDENNFSKK</sequence>
<evidence type="ECO:0000256" key="1">
    <source>
        <dbReference type="ARBA" id="ARBA00022679"/>
    </source>
</evidence>
<evidence type="ECO:0000259" key="8">
    <source>
        <dbReference type="Pfam" id="PF05191"/>
    </source>
</evidence>
<feature type="binding site" evidence="5">
    <location>
        <position position="133"/>
    </location>
    <ligand>
        <name>Zn(2+)</name>
        <dbReference type="ChEBI" id="CHEBI:29105"/>
        <note>structural</note>
    </ligand>
</feature>
<dbReference type="HAMAP" id="MF_00235">
    <property type="entry name" value="Adenylate_kinase_Adk"/>
    <property type="match status" value="1"/>
</dbReference>
<protein>
    <recommendedName>
        <fullName evidence="5 7">Adenylate kinase</fullName>
        <shortName evidence="5">AK</shortName>
        <ecNumber evidence="5 7">2.7.4.3</ecNumber>
    </recommendedName>
    <alternativeName>
        <fullName evidence="5">ATP-AMP transphosphorylase</fullName>
    </alternativeName>
    <alternativeName>
        <fullName evidence="5">ATP:AMP phosphotransferase</fullName>
    </alternativeName>
    <alternativeName>
        <fullName evidence="5">Adenylate monophosphate kinase</fullName>
    </alternativeName>
</protein>
<keyword evidence="5 7" id="KW-0067">ATP-binding</keyword>
<dbReference type="Pfam" id="PF05191">
    <property type="entry name" value="ADK_lid"/>
    <property type="match status" value="1"/>
</dbReference>
<dbReference type="AlphaFoldDB" id="A0A2M7RIP4"/>
<comment type="domain">
    <text evidence="5">Consists of three domains, a large central CORE domain and two small peripheral domains, NMPbind and LID, which undergo movements during catalysis. The LID domain closes over the site of phosphoryl transfer upon ATP binding. Assembling and dissambling the active center during each catalytic cycle provides an effective means to prevent ATP hydrolysis. Some bacteria have evolved a zinc-coordinating structure that stabilizes the LID domain.</text>
</comment>
<keyword evidence="3 5" id="KW-0547">Nucleotide-binding</keyword>
<keyword evidence="5" id="KW-0963">Cytoplasm</keyword>
<gene>
    <name evidence="5" type="primary">adk</name>
    <name evidence="9" type="ORF">COY66_04310</name>
</gene>
<dbReference type="InterPro" id="IPR007862">
    <property type="entry name" value="Adenylate_kinase_lid-dom"/>
</dbReference>
<feature type="binding site" evidence="5">
    <location>
        <position position="173"/>
    </location>
    <ligand>
        <name>AMP</name>
        <dbReference type="ChEBI" id="CHEBI:456215"/>
    </ligand>
</feature>
<feature type="binding site" evidence="5">
    <location>
        <begin position="93"/>
        <end position="96"/>
    </location>
    <ligand>
        <name>AMP</name>
        <dbReference type="ChEBI" id="CHEBI:456215"/>
    </ligand>
</feature>
<feature type="binding site" evidence="5">
    <location>
        <begin position="18"/>
        <end position="23"/>
    </location>
    <ligand>
        <name>ATP</name>
        <dbReference type="ChEBI" id="CHEBI:30616"/>
    </ligand>
</feature>
<dbReference type="PRINTS" id="PR00094">
    <property type="entry name" value="ADENYLTKNASE"/>
</dbReference>
<comment type="similarity">
    <text evidence="5 6">Belongs to the adenylate kinase family.</text>
</comment>
<dbReference type="Gene3D" id="3.40.50.300">
    <property type="entry name" value="P-loop containing nucleotide triphosphate hydrolases"/>
    <property type="match status" value="1"/>
</dbReference>
<dbReference type="Pfam" id="PF00406">
    <property type="entry name" value="ADK"/>
    <property type="match status" value="1"/>
</dbReference>
<keyword evidence="5" id="KW-0479">Metal-binding</keyword>
<feature type="region of interest" description="NMP" evidence="5">
    <location>
        <begin position="38"/>
        <end position="67"/>
    </location>
</feature>
<dbReference type="GO" id="GO:0005524">
    <property type="term" value="F:ATP binding"/>
    <property type="evidence" value="ECO:0007669"/>
    <property type="project" value="UniProtKB-UniRule"/>
</dbReference>
<dbReference type="GO" id="GO:0008270">
    <property type="term" value="F:zinc ion binding"/>
    <property type="evidence" value="ECO:0007669"/>
    <property type="project" value="UniProtKB-UniRule"/>
</dbReference>
<feature type="binding site" evidence="5">
    <location>
        <position position="130"/>
    </location>
    <ligand>
        <name>ATP</name>
        <dbReference type="ChEBI" id="CHEBI:30616"/>
    </ligand>
</feature>
<evidence type="ECO:0000256" key="5">
    <source>
        <dbReference type="HAMAP-Rule" id="MF_00235"/>
    </source>
</evidence>
<evidence type="ECO:0000256" key="7">
    <source>
        <dbReference type="RuleBase" id="RU003331"/>
    </source>
</evidence>
<feature type="binding site" evidence="5">
    <location>
        <position position="155"/>
    </location>
    <ligand>
        <name>Zn(2+)</name>
        <dbReference type="ChEBI" id="CHEBI:29105"/>
        <note>structural</note>
    </ligand>
</feature>
<dbReference type="GO" id="GO:0044209">
    <property type="term" value="P:AMP salvage"/>
    <property type="evidence" value="ECO:0007669"/>
    <property type="project" value="UniProtKB-UniRule"/>
</dbReference>
<feature type="binding site" evidence="5">
    <location>
        <begin position="138"/>
        <end position="139"/>
    </location>
    <ligand>
        <name>ATP</name>
        <dbReference type="ChEBI" id="CHEBI:30616"/>
    </ligand>
</feature>
<comment type="pathway">
    <text evidence="5">Purine metabolism; AMP biosynthesis via salvage pathway; AMP from ADP: step 1/1.</text>
</comment>
<reference evidence="9 10" key="1">
    <citation type="submission" date="2017-09" db="EMBL/GenBank/DDBJ databases">
        <title>Depth-based differentiation of microbial function through sediment-hosted aquifers and enrichment of novel symbionts in the deep terrestrial subsurface.</title>
        <authorList>
            <person name="Probst A.J."/>
            <person name="Ladd B."/>
            <person name="Jarett J.K."/>
            <person name="Geller-Mcgrath D.E."/>
            <person name="Sieber C.M."/>
            <person name="Emerson J.B."/>
            <person name="Anantharaman K."/>
            <person name="Thomas B.C."/>
            <person name="Malmstrom R."/>
            <person name="Stieglmeier M."/>
            <person name="Klingl A."/>
            <person name="Woyke T."/>
            <person name="Ryan C.M."/>
            <person name="Banfield J.F."/>
        </authorList>
    </citation>
    <scope>NUCLEOTIDE SEQUENCE [LARGE SCALE GENOMIC DNA]</scope>
    <source>
        <strain evidence="9">CG_4_10_14_0_8_um_filter_42_10</strain>
    </source>
</reference>
<feature type="binding site" evidence="5">
    <location>
        <position position="100"/>
    </location>
    <ligand>
        <name>AMP</name>
        <dbReference type="ChEBI" id="CHEBI:456215"/>
    </ligand>
</feature>
<dbReference type="GO" id="GO:0005737">
    <property type="term" value="C:cytoplasm"/>
    <property type="evidence" value="ECO:0007669"/>
    <property type="project" value="UniProtKB-SubCell"/>
</dbReference>
<organism evidence="9 10">
    <name type="scientific">Candidatus Kerfeldbacteria bacterium CG_4_10_14_0_8_um_filter_42_10</name>
    <dbReference type="NCBI Taxonomy" id="2014248"/>
    <lineage>
        <taxon>Bacteria</taxon>
        <taxon>Candidatus Kerfeldiibacteriota</taxon>
    </lineage>
</organism>
<evidence type="ECO:0000256" key="3">
    <source>
        <dbReference type="ARBA" id="ARBA00022741"/>
    </source>
</evidence>
<accession>A0A2M7RIP4</accession>
<keyword evidence="5" id="KW-0862">Zinc</keyword>
<dbReference type="GO" id="GO:0004017">
    <property type="term" value="F:AMP kinase activity"/>
    <property type="evidence" value="ECO:0007669"/>
    <property type="project" value="UniProtKB-UniRule"/>
</dbReference>
<feature type="binding site" evidence="5">
    <location>
        <position position="44"/>
    </location>
    <ligand>
        <name>AMP</name>
        <dbReference type="ChEBI" id="CHEBI:456215"/>
    </ligand>
</feature>
<keyword evidence="1 5" id="KW-0808">Transferase</keyword>
<evidence type="ECO:0000313" key="9">
    <source>
        <dbReference type="EMBL" id="PIY96341.1"/>
    </source>
</evidence>
<comment type="subcellular location">
    <subcellularLocation>
        <location evidence="5 7">Cytoplasm</location>
    </subcellularLocation>
</comment>
<feature type="binding site" evidence="5">
    <location>
        <position position="201"/>
    </location>
    <ligand>
        <name>ATP</name>
        <dbReference type="ChEBI" id="CHEBI:30616"/>
    </ligand>
</feature>
<comment type="subunit">
    <text evidence="5 7">Monomer.</text>
</comment>
<dbReference type="EMBL" id="PFMD01000051">
    <property type="protein sequence ID" value="PIY96341.1"/>
    <property type="molecule type" value="Genomic_DNA"/>
</dbReference>
<comment type="catalytic activity">
    <reaction evidence="5 7">
        <text>AMP + ATP = 2 ADP</text>
        <dbReference type="Rhea" id="RHEA:12973"/>
        <dbReference type="ChEBI" id="CHEBI:30616"/>
        <dbReference type="ChEBI" id="CHEBI:456215"/>
        <dbReference type="ChEBI" id="CHEBI:456216"/>
        <dbReference type="EC" id="2.7.4.3"/>
    </reaction>
</comment>
<feature type="binding site" evidence="5">
    <location>
        <position position="39"/>
    </location>
    <ligand>
        <name>AMP</name>
        <dbReference type="ChEBI" id="CHEBI:456215"/>
    </ligand>
</feature>
<evidence type="ECO:0000256" key="2">
    <source>
        <dbReference type="ARBA" id="ARBA00022727"/>
    </source>
</evidence>
<feature type="domain" description="Adenylate kinase active site lid" evidence="8">
    <location>
        <begin position="130"/>
        <end position="164"/>
    </location>
</feature>